<proteinExistence type="predicted"/>
<name>A0A382PYI2_9ZZZZ</name>
<accession>A0A382PYI2</accession>
<sequence length="58" mass="6445">MLRGRGESCVFHGLECWVYLGGSAYYAPNGQVRVLQAVAGKYTYYPLSLQIQPLAVHL</sequence>
<feature type="non-terminal residue" evidence="1">
    <location>
        <position position="58"/>
    </location>
</feature>
<dbReference type="EMBL" id="UINC01110380">
    <property type="protein sequence ID" value="SVC77850.1"/>
    <property type="molecule type" value="Genomic_DNA"/>
</dbReference>
<gene>
    <name evidence="1" type="ORF">METZ01_LOCUS330704</name>
</gene>
<protein>
    <submittedName>
        <fullName evidence="1">Uncharacterized protein</fullName>
    </submittedName>
</protein>
<evidence type="ECO:0000313" key="1">
    <source>
        <dbReference type="EMBL" id="SVC77850.1"/>
    </source>
</evidence>
<dbReference type="AlphaFoldDB" id="A0A382PYI2"/>
<organism evidence="1">
    <name type="scientific">marine metagenome</name>
    <dbReference type="NCBI Taxonomy" id="408172"/>
    <lineage>
        <taxon>unclassified sequences</taxon>
        <taxon>metagenomes</taxon>
        <taxon>ecological metagenomes</taxon>
    </lineage>
</organism>
<reference evidence="1" key="1">
    <citation type="submission" date="2018-05" db="EMBL/GenBank/DDBJ databases">
        <authorList>
            <person name="Lanie J.A."/>
            <person name="Ng W.-L."/>
            <person name="Kazmierczak K.M."/>
            <person name="Andrzejewski T.M."/>
            <person name="Davidsen T.M."/>
            <person name="Wayne K.J."/>
            <person name="Tettelin H."/>
            <person name="Glass J.I."/>
            <person name="Rusch D."/>
            <person name="Podicherti R."/>
            <person name="Tsui H.-C.T."/>
            <person name="Winkler M.E."/>
        </authorList>
    </citation>
    <scope>NUCLEOTIDE SEQUENCE</scope>
</reference>